<evidence type="ECO:0000256" key="1">
    <source>
        <dbReference type="ARBA" id="ARBA00001917"/>
    </source>
</evidence>
<feature type="binding site" evidence="10 13">
    <location>
        <position position="53"/>
    </location>
    <ligand>
        <name>FMN</name>
        <dbReference type="ChEBI" id="CHEBI:58210"/>
    </ligand>
</feature>
<feature type="site" description="Interacts with tRNA; defines subfamily-specific binding signature" evidence="10">
    <location>
        <position position="282"/>
    </location>
</feature>
<comment type="function">
    <text evidence="9 10">Catalyzes the synthesis of 5,6-dihydrouridine (D), a modified base found in the D-loop of most tRNAs, via the reduction of the C5-C6 double bond in target uridines. Specifically modifies U20 and U20a in tRNAs.</text>
</comment>
<dbReference type="AlphaFoldDB" id="A0A8J7FAS6"/>
<dbReference type="EMBL" id="JADEYS010000008">
    <property type="protein sequence ID" value="MBE9397517.1"/>
    <property type="molecule type" value="Genomic_DNA"/>
</dbReference>
<dbReference type="FunFam" id="3.20.20.70:FF:000083">
    <property type="entry name" value="tRNA-dihydrouridine(20/20a) synthase"/>
    <property type="match status" value="1"/>
</dbReference>
<keyword evidence="5 10" id="KW-0819">tRNA processing</keyword>
<name>A0A8J7FAS6_9GAMM</name>
<evidence type="ECO:0000256" key="2">
    <source>
        <dbReference type="ARBA" id="ARBA00022555"/>
    </source>
</evidence>
<evidence type="ECO:0000313" key="15">
    <source>
        <dbReference type="EMBL" id="MBE9397517.1"/>
    </source>
</evidence>
<proteinExistence type="inferred from homology"/>
<feature type="site" description="Interacts with tRNA; defines subfamily-specific binding signature" evidence="10">
    <location>
        <position position="166"/>
    </location>
</feature>
<feature type="binding site" evidence="10 13">
    <location>
        <position position="122"/>
    </location>
    <ligand>
        <name>FMN</name>
        <dbReference type="ChEBI" id="CHEBI:58210"/>
    </ligand>
</feature>
<evidence type="ECO:0000313" key="16">
    <source>
        <dbReference type="Proteomes" id="UP000640333"/>
    </source>
</evidence>
<dbReference type="InterPro" id="IPR001269">
    <property type="entry name" value="DUS_fam"/>
</dbReference>
<dbReference type="GO" id="GO:0010181">
    <property type="term" value="F:FMN binding"/>
    <property type="evidence" value="ECO:0007669"/>
    <property type="project" value="UniProtKB-UniRule"/>
</dbReference>
<feature type="site" description="Interacts with tRNA; defines subfamily-specific binding signature" evidence="10">
    <location>
        <position position="285"/>
    </location>
</feature>
<evidence type="ECO:0000256" key="4">
    <source>
        <dbReference type="ARBA" id="ARBA00022643"/>
    </source>
</evidence>
<dbReference type="GO" id="GO:0000049">
    <property type="term" value="F:tRNA binding"/>
    <property type="evidence" value="ECO:0007669"/>
    <property type="project" value="UniProtKB-UniRule"/>
</dbReference>
<comment type="catalytic activity">
    <reaction evidence="10">
        <text>5,6-dihydrouridine(20a) in tRNA + NADP(+) = uridine(20a) in tRNA + NADPH + H(+)</text>
        <dbReference type="Rhea" id="RHEA:53344"/>
        <dbReference type="Rhea" id="RHEA-COMP:13535"/>
        <dbReference type="Rhea" id="RHEA-COMP:13536"/>
        <dbReference type="ChEBI" id="CHEBI:15378"/>
        <dbReference type="ChEBI" id="CHEBI:57783"/>
        <dbReference type="ChEBI" id="CHEBI:58349"/>
        <dbReference type="ChEBI" id="CHEBI:65315"/>
        <dbReference type="ChEBI" id="CHEBI:74443"/>
    </reaction>
</comment>
<dbReference type="GO" id="GO:0050660">
    <property type="term" value="F:flavin adenine dinucleotide binding"/>
    <property type="evidence" value="ECO:0007669"/>
    <property type="project" value="InterPro"/>
</dbReference>
<dbReference type="InterPro" id="IPR018517">
    <property type="entry name" value="tRNA_hU_synthase_CS"/>
</dbReference>
<evidence type="ECO:0000256" key="12">
    <source>
        <dbReference type="PIRSR" id="PIRSR006621-1"/>
    </source>
</evidence>
<feature type="domain" description="DUS-like FMN-binding" evidence="14">
    <location>
        <begin position="1"/>
        <end position="305"/>
    </location>
</feature>
<dbReference type="NCBIfam" id="NF008774">
    <property type="entry name" value="PRK11815.1"/>
    <property type="match status" value="1"/>
</dbReference>
<evidence type="ECO:0000256" key="5">
    <source>
        <dbReference type="ARBA" id="ARBA00022694"/>
    </source>
</evidence>
<keyword evidence="2 10" id="KW-0820">tRNA-binding</keyword>
<feature type="active site" description="Proton donor" evidence="10 12">
    <location>
        <position position="83"/>
    </location>
</feature>
<evidence type="ECO:0000256" key="13">
    <source>
        <dbReference type="PIRSR" id="PIRSR006621-2"/>
    </source>
</evidence>
<dbReference type="PROSITE" id="PS01136">
    <property type="entry name" value="UPF0034"/>
    <property type="match status" value="1"/>
</dbReference>
<keyword evidence="6 10" id="KW-0521">NADP</keyword>
<evidence type="ECO:0000259" key="14">
    <source>
        <dbReference type="Pfam" id="PF01207"/>
    </source>
</evidence>
<dbReference type="NCBIfam" id="TIGR00742">
    <property type="entry name" value="yjbN"/>
    <property type="match status" value="1"/>
</dbReference>
<dbReference type="PANTHER" id="PTHR42907:SF1">
    <property type="entry name" value="FMN-LINKED OXIDOREDUCTASES SUPERFAMILY PROTEIN"/>
    <property type="match status" value="1"/>
</dbReference>
<comment type="catalytic activity">
    <reaction evidence="10">
        <text>5,6-dihydrouridine(20) in tRNA + NAD(+) = uridine(20) in tRNA + NADH + H(+)</text>
        <dbReference type="Rhea" id="RHEA:53340"/>
        <dbReference type="Rhea" id="RHEA-COMP:13533"/>
        <dbReference type="Rhea" id="RHEA-COMP:13534"/>
        <dbReference type="ChEBI" id="CHEBI:15378"/>
        <dbReference type="ChEBI" id="CHEBI:57540"/>
        <dbReference type="ChEBI" id="CHEBI:57945"/>
        <dbReference type="ChEBI" id="CHEBI:65315"/>
        <dbReference type="ChEBI" id="CHEBI:74443"/>
        <dbReference type="EC" id="1.3.1.91"/>
    </reaction>
</comment>
<dbReference type="Gene3D" id="3.20.20.70">
    <property type="entry name" value="Aldolase class I"/>
    <property type="match status" value="1"/>
</dbReference>
<reference evidence="15" key="1">
    <citation type="submission" date="2020-10" db="EMBL/GenBank/DDBJ databases">
        <title>Bacterium isolated from coastal waters sediment.</title>
        <authorList>
            <person name="Chen R.-J."/>
            <person name="Lu D.-C."/>
            <person name="Zhu K.-L."/>
            <person name="Du Z.-J."/>
        </authorList>
    </citation>
    <scope>NUCLEOTIDE SEQUENCE</scope>
    <source>
        <strain evidence="15">N1Y112</strain>
    </source>
</reference>
<evidence type="ECO:0000256" key="9">
    <source>
        <dbReference type="ARBA" id="ARBA00058013"/>
    </source>
</evidence>
<evidence type="ECO:0000256" key="6">
    <source>
        <dbReference type="ARBA" id="ARBA00022857"/>
    </source>
</evidence>
<comment type="caution">
    <text evidence="15">The sequence shown here is derived from an EMBL/GenBank/DDBJ whole genome shotgun (WGS) entry which is preliminary data.</text>
</comment>
<dbReference type="Proteomes" id="UP000640333">
    <property type="component" value="Unassembled WGS sequence"/>
</dbReference>
<evidence type="ECO:0000256" key="8">
    <source>
        <dbReference type="ARBA" id="ARBA00023002"/>
    </source>
</evidence>
<comment type="similarity">
    <text evidence="11">Belongs to the dus family.</text>
</comment>
<keyword evidence="4 10" id="KW-0288">FMN</keyword>
<dbReference type="PIRSF" id="PIRSF006621">
    <property type="entry name" value="Dus"/>
    <property type="match status" value="1"/>
</dbReference>
<keyword evidence="7 10" id="KW-0694">RNA-binding</keyword>
<comment type="cofactor">
    <cofactor evidence="1 10 11 13">
        <name>FMN</name>
        <dbReference type="ChEBI" id="CHEBI:58210"/>
    </cofactor>
</comment>
<feature type="binding site" evidence="10 13">
    <location>
        <begin position="194"/>
        <end position="196"/>
    </location>
    <ligand>
        <name>FMN</name>
        <dbReference type="ChEBI" id="CHEBI:58210"/>
    </ligand>
</feature>
<keyword evidence="8 10" id="KW-0560">Oxidoreductase</keyword>
<dbReference type="Gene3D" id="1.20.120.1460">
    <property type="match status" value="1"/>
</dbReference>
<dbReference type="Pfam" id="PF01207">
    <property type="entry name" value="Dus"/>
    <property type="match status" value="1"/>
</dbReference>
<dbReference type="PANTHER" id="PTHR42907">
    <property type="entry name" value="FMN-LINKED OXIDOREDUCTASES SUPERFAMILY PROTEIN"/>
    <property type="match status" value="1"/>
</dbReference>
<evidence type="ECO:0000256" key="10">
    <source>
        <dbReference type="HAMAP-Rule" id="MF_02041"/>
    </source>
</evidence>
<accession>A0A8J7FAS6</accession>
<dbReference type="CDD" id="cd02801">
    <property type="entry name" value="DUS_like_FMN"/>
    <property type="match status" value="1"/>
</dbReference>
<protein>
    <recommendedName>
        <fullName evidence="10">tRNA-dihydrouridine(20/20a) synthase</fullName>
        <ecNumber evidence="10">1.3.1.91</ecNumber>
    </recommendedName>
    <alternativeName>
        <fullName evidence="10">U20-specific dihydrouridine synthase</fullName>
        <shortName evidence="10">U20-specific Dus</shortName>
    </alternativeName>
    <alternativeName>
        <fullName evidence="10">tRNA-dihydrouridine synthase A</fullName>
    </alternativeName>
</protein>
<evidence type="ECO:0000256" key="11">
    <source>
        <dbReference type="PIRNR" id="PIRNR006621"/>
    </source>
</evidence>
<feature type="binding site" evidence="10 13">
    <location>
        <position position="154"/>
    </location>
    <ligand>
        <name>FMN</name>
        <dbReference type="ChEBI" id="CHEBI:58210"/>
    </ligand>
</feature>
<dbReference type="GO" id="GO:0102264">
    <property type="term" value="F:tRNA-dihydrouridine20 synthase activity"/>
    <property type="evidence" value="ECO:0007669"/>
    <property type="project" value="UniProtKB-EC"/>
</dbReference>
<gene>
    <name evidence="10 15" type="primary">dusA</name>
    <name evidence="15" type="ORF">IOQ59_09620</name>
</gene>
<dbReference type="SUPFAM" id="SSF51395">
    <property type="entry name" value="FMN-linked oxidoreductases"/>
    <property type="match status" value="1"/>
</dbReference>
<dbReference type="InterPro" id="IPR035587">
    <property type="entry name" value="DUS-like_FMN-bd"/>
</dbReference>
<evidence type="ECO:0000256" key="3">
    <source>
        <dbReference type="ARBA" id="ARBA00022630"/>
    </source>
</evidence>
<comment type="catalytic activity">
    <reaction evidence="10">
        <text>5,6-dihydrouridine(20) in tRNA + NADP(+) = uridine(20) in tRNA + NADPH + H(+)</text>
        <dbReference type="Rhea" id="RHEA:53336"/>
        <dbReference type="Rhea" id="RHEA-COMP:13533"/>
        <dbReference type="Rhea" id="RHEA-COMP:13534"/>
        <dbReference type="ChEBI" id="CHEBI:15378"/>
        <dbReference type="ChEBI" id="CHEBI:57783"/>
        <dbReference type="ChEBI" id="CHEBI:58349"/>
        <dbReference type="ChEBI" id="CHEBI:65315"/>
        <dbReference type="ChEBI" id="CHEBI:74443"/>
        <dbReference type="EC" id="1.3.1.91"/>
    </reaction>
</comment>
<feature type="site" description="Interacts with tRNA" evidence="10">
    <location>
        <position position="80"/>
    </location>
</feature>
<keyword evidence="16" id="KW-1185">Reference proteome</keyword>
<organism evidence="15 16">
    <name type="scientific">Pontibacterium sinense</name>
    <dbReference type="NCBI Taxonomy" id="2781979"/>
    <lineage>
        <taxon>Bacteria</taxon>
        <taxon>Pseudomonadati</taxon>
        <taxon>Pseudomonadota</taxon>
        <taxon>Gammaproteobacteria</taxon>
        <taxon>Oceanospirillales</taxon>
        <taxon>Oceanospirillaceae</taxon>
        <taxon>Pontibacterium</taxon>
    </lineage>
</organism>
<dbReference type="InterPro" id="IPR013785">
    <property type="entry name" value="Aldolase_TIM"/>
</dbReference>
<feature type="binding site" evidence="10 13">
    <location>
        <begin position="216"/>
        <end position="217"/>
    </location>
    <ligand>
        <name>FMN</name>
        <dbReference type="ChEBI" id="CHEBI:58210"/>
    </ligand>
</feature>
<feature type="site" description="Interacts with tRNA" evidence="10">
    <location>
        <position position="169"/>
    </location>
</feature>
<keyword evidence="3 10" id="KW-0285">Flavoprotein</keyword>
<dbReference type="HAMAP" id="MF_02041">
    <property type="entry name" value="DusA_subfam"/>
    <property type="match status" value="1"/>
</dbReference>
<evidence type="ECO:0000256" key="7">
    <source>
        <dbReference type="ARBA" id="ARBA00022884"/>
    </source>
</evidence>
<keyword evidence="13" id="KW-0547">Nucleotide-binding</keyword>
<sequence>MMDWTDRHCRYFHRLISHHAVLYTEMVTTGALIHADEARFLQFDPKEQPVALQLGGSNPEDLTQCTKMAEDWGYNEVNLNVGCPSDRVQNNMIGACLMAHPQLVAECLHKMQSVVDIPVTVKHRLGIDDMDSYEELHNFVDIVKQSGCRTFIVHARKAILQGLSPKENRDIPPLKYEWVYQLKREFPELEIIINGGIKTLEECEQHLQQVDGVMVGREAYQNPYMMAEVDNRLYDADSTPQQRKAVIEAMLPYIDAQLNDGRYLNHVVRHLLGLFHAQRGGRQFRRYLSENAHKPGASINTLKEALDLIPD</sequence>
<comment type="catalytic activity">
    <reaction evidence="10">
        <text>5,6-dihydrouridine(20a) in tRNA + NAD(+) = uridine(20a) in tRNA + NADH + H(+)</text>
        <dbReference type="Rhea" id="RHEA:53348"/>
        <dbReference type="Rhea" id="RHEA-COMP:13535"/>
        <dbReference type="Rhea" id="RHEA-COMP:13536"/>
        <dbReference type="ChEBI" id="CHEBI:15378"/>
        <dbReference type="ChEBI" id="CHEBI:57540"/>
        <dbReference type="ChEBI" id="CHEBI:57945"/>
        <dbReference type="ChEBI" id="CHEBI:65315"/>
        <dbReference type="ChEBI" id="CHEBI:74443"/>
    </reaction>
</comment>
<comment type="similarity">
    <text evidence="10">Belongs to the Dus family. DusA subfamily.</text>
</comment>
<dbReference type="InterPro" id="IPR004653">
    <property type="entry name" value="DusA"/>
</dbReference>
<dbReference type="EC" id="1.3.1.91" evidence="10"/>
<comment type="caution">
    <text evidence="10">Lacks conserved residue(s) required for the propagation of feature annotation.</text>
</comment>